<sequence length="235" mass="27688">MLIKSSVKTTEIDCSWHNQFELSQKPYNGYYYDSQFWKRFSEHTAVYLFQSDAFTLLSCPENLWHKIKHFQPSELERKLNNLQLFCEYDDVDYHLFNDNTFNKDADVFTLNIESDNELLDAFLRSNSAEDIEKADFELDSHFFYGILEEGKLVAALASYCYEGKEPFESLSLLVSPKVREKGYGKRLLSHLVAEVKTRDRKVRYRVNIENTPSIKLCESLGFEAYNRLRVFTQDE</sequence>
<dbReference type="InterPro" id="IPR016181">
    <property type="entry name" value="Acyl_CoA_acyltransferase"/>
</dbReference>
<dbReference type="GO" id="GO:0016747">
    <property type="term" value="F:acyltransferase activity, transferring groups other than amino-acyl groups"/>
    <property type="evidence" value="ECO:0007669"/>
    <property type="project" value="InterPro"/>
</dbReference>
<keyword evidence="4" id="KW-1185">Reference proteome</keyword>
<evidence type="ECO:0000313" key="4">
    <source>
        <dbReference type="Proteomes" id="UP000191946"/>
    </source>
</evidence>
<feature type="domain" description="N-acetyltransferase" evidence="1">
    <location>
        <begin position="105"/>
        <end position="235"/>
    </location>
</feature>
<gene>
    <name evidence="3" type="ORF">AKG60_04595</name>
    <name evidence="2" type="ORF">YA91_18970</name>
</gene>
<dbReference type="CDD" id="cd04301">
    <property type="entry name" value="NAT_SF"/>
    <property type="match status" value="1"/>
</dbReference>
<accession>A0A249W6U7</accession>
<dbReference type="SUPFAM" id="SSF55729">
    <property type="entry name" value="Acyl-CoA N-acyltransferases (Nat)"/>
    <property type="match status" value="1"/>
</dbReference>
<name>A0A249W6U7_VIBPH</name>
<protein>
    <submittedName>
        <fullName evidence="2">Amino acid acetyltransferase</fullName>
    </submittedName>
</protein>
<evidence type="ECO:0000259" key="1">
    <source>
        <dbReference type="PROSITE" id="PS51186"/>
    </source>
</evidence>
<reference evidence="2" key="2">
    <citation type="submission" date="2017-09" db="EMBL/GenBank/DDBJ databases">
        <authorList>
            <person name="Ehlers B."/>
            <person name="Leendertz F.H."/>
        </authorList>
    </citation>
    <scope>NUCLEOTIDE SEQUENCE</scope>
    <source>
        <strain evidence="2">MAVP-26</strain>
    </source>
</reference>
<evidence type="ECO:0000313" key="2">
    <source>
        <dbReference type="EMBL" id="ASZ52492.1"/>
    </source>
</evidence>
<dbReference type="Gene3D" id="3.40.630.30">
    <property type="match status" value="1"/>
</dbReference>
<dbReference type="InterPro" id="IPR000182">
    <property type="entry name" value="GNAT_dom"/>
</dbReference>
<dbReference type="Pfam" id="PF08445">
    <property type="entry name" value="FR47"/>
    <property type="match status" value="1"/>
</dbReference>
<keyword evidence="2" id="KW-0808">Transferase</keyword>
<dbReference type="Proteomes" id="UP000191946">
    <property type="component" value="Unassembled WGS sequence"/>
</dbReference>
<dbReference type="EMBL" id="CP023248">
    <property type="protein sequence ID" value="ASZ52492.1"/>
    <property type="molecule type" value="Genomic_DNA"/>
</dbReference>
<dbReference type="RefSeq" id="WP_005495633.1">
    <property type="nucleotide sequence ID" value="NZ_CP023248.2"/>
</dbReference>
<dbReference type="AlphaFoldDB" id="A0A249W6U7"/>
<dbReference type="InterPro" id="IPR013653">
    <property type="entry name" value="GCN5-like_dom"/>
</dbReference>
<dbReference type="EMBL" id="LHQV01000006">
    <property type="protein sequence ID" value="OQK02526.1"/>
    <property type="molecule type" value="Genomic_DNA"/>
</dbReference>
<dbReference type="PROSITE" id="PS51186">
    <property type="entry name" value="GNAT"/>
    <property type="match status" value="1"/>
</dbReference>
<reference evidence="3 4" key="1">
    <citation type="submission" date="2015-08" db="EMBL/GenBank/DDBJ databases">
        <title>Draft Genome Sequences of Vibrio parahaemolyticus Strains.</title>
        <authorList>
            <person name="Gonzalez-Escalona N."/>
            <person name="DePaola A."/>
        </authorList>
    </citation>
    <scope>NUCLEOTIDE SEQUENCE [LARGE SCALE GENOMIC DNA]</scope>
    <source>
        <strain evidence="3 4">CFSAN001621</strain>
    </source>
</reference>
<evidence type="ECO:0000313" key="3">
    <source>
        <dbReference type="EMBL" id="OQK02526.1"/>
    </source>
</evidence>
<organism evidence="2">
    <name type="scientific">Vibrio parahaemolyticus</name>
    <dbReference type="NCBI Taxonomy" id="670"/>
    <lineage>
        <taxon>Bacteria</taxon>
        <taxon>Pseudomonadati</taxon>
        <taxon>Pseudomonadota</taxon>
        <taxon>Gammaproteobacteria</taxon>
        <taxon>Vibrionales</taxon>
        <taxon>Vibrionaceae</taxon>
        <taxon>Vibrio</taxon>
    </lineage>
</organism>
<proteinExistence type="predicted"/>